<sequence length="364" mass="40646">MLRSPLGSSSQIDVNYYEHHIRDYDAATAHLSWDEDMAYTRLLRWYYRRERPIPAEISEACRQVRACTRAQKQAIAAVLEEFFHLQPDGWHQRTCDAVIQAYKDGAPEREAKKKNEHTRLVRHRLERAELFATINAAGHHLPFNAPIAEVRALARSVGSAPSAGSQAGSAPEPETPPETPSETEREMCATGTQTPDPITHLPDSSLDEVKLVPSSPTPSREKDSVQQASISDVWARYAKAFQERHGVPPTRNSKVNGQLKHLLQRIPAPEAPLVAEFYLQLEHYAPKRHPIGLLLHDCEAVRTQWLQARAGQAVAVRPSRSERARRVASSLPGIAAVDTLNLGMTIDVETKNVREQAAFALAKH</sequence>
<accession>A0A4Z0BPD3</accession>
<protein>
    <submittedName>
        <fullName evidence="2">DUF1376 domain-containing protein</fullName>
    </submittedName>
</protein>
<dbReference type="AlphaFoldDB" id="A0A4Z0BPD3"/>
<evidence type="ECO:0000256" key="1">
    <source>
        <dbReference type="SAM" id="MobiDB-lite"/>
    </source>
</evidence>
<keyword evidence="3" id="KW-1185">Reference proteome</keyword>
<feature type="region of interest" description="Disordered" evidence="1">
    <location>
        <begin position="158"/>
        <end position="227"/>
    </location>
</feature>
<dbReference type="OrthoDB" id="5526813at2"/>
<feature type="compositionally biased region" description="Low complexity" evidence="1">
    <location>
        <begin position="158"/>
        <end position="172"/>
    </location>
</feature>
<gene>
    <name evidence="2" type="ORF">EZ313_19405</name>
</gene>
<name>A0A4Z0BPD3_9BURK</name>
<dbReference type="EMBL" id="SMLM01000003">
    <property type="protein sequence ID" value="TFZ00622.1"/>
    <property type="molecule type" value="Genomic_DNA"/>
</dbReference>
<evidence type="ECO:0000313" key="2">
    <source>
        <dbReference type="EMBL" id="TFZ00622.1"/>
    </source>
</evidence>
<dbReference type="Proteomes" id="UP000298180">
    <property type="component" value="Unassembled WGS sequence"/>
</dbReference>
<proteinExistence type="predicted"/>
<dbReference type="InterPro" id="IPR010781">
    <property type="entry name" value="DUF1376"/>
</dbReference>
<comment type="caution">
    <text evidence="2">The sequence shown here is derived from an EMBL/GenBank/DDBJ whole genome shotgun (WGS) entry which is preliminary data.</text>
</comment>
<dbReference type="Pfam" id="PF07120">
    <property type="entry name" value="DUF1376"/>
    <property type="match status" value="1"/>
</dbReference>
<evidence type="ECO:0000313" key="3">
    <source>
        <dbReference type="Proteomes" id="UP000298180"/>
    </source>
</evidence>
<reference evidence="2 3" key="1">
    <citation type="submission" date="2019-03" db="EMBL/GenBank/DDBJ databases">
        <title>Ramlibacter henchirensis DSM 14656, whole genome shotgun sequence.</title>
        <authorList>
            <person name="Zhang X."/>
            <person name="Feng G."/>
            <person name="Zhu H."/>
        </authorList>
    </citation>
    <scope>NUCLEOTIDE SEQUENCE [LARGE SCALE GENOMIC DNA]</scope>
    <source>
        <strain evidence="2 3">DSM 14656</strain>
    </source>
</reference>
<organism evidence="2 3">
    <name type="scientific">Ramlibacter henchirensis</name>
    <dbReference type="NCBI Taxonomy" id="204072"/>
    <lineage>
        <taxon>Bacteria</taxon>
        <taxon>Pseudomonadati</taxon>
        <taxon>Pseudomonadota</taxon>
        <taxon>Betaproteobacteria</taxon>
        <taxon>Burkholderiales</taxon>
        <taxon>Comamonadaceae</taxon>
        <taxon>Ramlibacter</taxon>
    </lineage>
</organism>